<dbReference type="AlphaFoldDB" id="A0A917WIE2"/>
<dbReference type="Pfam" id="PF18912">
    <property type="entry name" value="DZR_2"/>
    <property type="match status" value="1"/>
</dbReference>
<dbReference type="Proteomes" id="UP000649829">
    <property type="component" value="Unassembled WGS sequence"/>
</dbReference>
<dbReference type="InterPro" id="IPR044005">
    <property type="entry name" value="DZR_2"/>
</dbReference>
<dbReference type="InterPro" id="IPR051910">
    <property type="entry name" value="ComF/GntX_DNA_util-trans"/>
</dbReference>
<accession>A0A917WIE2</accession>
<dbReference type="EMBL" id="BMLF01000002">
    <property type="protein sequence ID" value="GGM08742.1"/>
    <property type="molecule type" value="Genomic_DNA"/>
</dbReference>
<gene>
    <name evidence="4" type="primary">comF</name>
    <name evidence="4" type="ORF">GCM10011534_33450</name>
</gene>
<evidence type="ECO:0000313" key="5">
    <source>
        <dbReference type="Proteomes" id="UP000649829"/>
    </source>
</evidence>
<dbReference type="InterPro" id="IPR000836">
    <property type="entry name" value="PRTase_dom"/>
</dbReference>
<evidence type="ECO:0000259" key="3">
    <source>
        <dbReference type="Pfam" id="PF18912"/>
    </source>
</evidence>
<dbReference type="PANTHER" id="PTHR47505:SF1">
    <property type="entry name" value="DNA UTILIZATION PROTEIN YHGH"/>
    <property type="match status" value="1"/>
</dbReference>
<feature type="domain" description="Double zinc ribbon" evidence="3">
    <location>
        <begin position="6"/>
        <end position="66"/>
    </location>
</feature>
<dbReference type="InterPro" id="IPR029057">
    <property type="entry name" value="PRTase-like"/>
</dbReference>
<dbReference type="Gene3D" id="3.40.50.2020">
    <property type="match status" value="1"/>
</dbReference>
<comment type="caution">
    <text evidence="4">The sequence shown here is derived from an EMBL/GenBank/DDBJ whole genome shotgun (WGS) entry which is preliminary data.</text>
</comment>
<dbReference type="SUPFAM" id="SSF53271">
    <property type="entry name" value="PRTase-like"/>
    <property type="match status" value="1"/>
</dbReference>
<evidence type="ECO:0000259" key="2">
    <source>
        <dbReference type="Pfam" id="PF00156"/>
    </source>
</evidence>
<dbReference type="Pfam" id="PF00156">
    <property type="entry name" value="Pribosyltran"/>
    <property type="match status" value="1"/>
</dbReference>
<proteinExistence type="inferred from homology"/>
<organism evidence="4 5">
    <name type="scientific">Pseudooceanicola nanhaiensis</name>
    <dbReference type="NCBI Taxonomy" id="375761"/>
    <lineage>
        <taxon>Bacteria</taxon>
        <taxon>Pseudomonadati</taxon>
        <taxon>Pseudomonadota</taxon>
        <taxon>Alphaproteobacteria</taxon>
        <taxon>Rhodobacterales</taxon>
        <taxon>Paracoccaceae</taxon>
        <taxon>Pseudooceanicola</taxon>
    </lineage>
</organism>
<dbReference type="RefSeq" id="WP_036539168.1">
    <property type="nucleotide sequence ID" value="NZ_BMLF01000002.1"/>
</dbReference>
<dbReference type="CDD" id="cd06223">
    <property type="entry name" value="PRTases_typeI"/>
    <property type="match status" value="1"/>
</dbReference>
<sequence length="240" mass="26411">MNIQTALRVLYPSRCMGCGTMVQSDFGLCGPCWRETPFITGFTCDHCGVPLPGGRPGEVAHCDECMALPRPWRQGRAAMLYRGTARRLVLALKHGDRQDLAMPCADWMARALAGVDTTGMLLAPVPLHRWRLVRRRYNQSALLARALGRWLGAEVCPDLLERVRRTPVLDGKGVEARFVTLDRALVVPDRRAGRLRDRHVLLVDDVMTSGATLTEATRACLEAGAADVSVVTLARVAKEP</sequence>
<reference evidence="4" key="1">
    <citation type="journal article" date="2014" name="Int. J. Syst. Evol. Microbiol.">
        <title>Complete genome sequence of Corynebacterium casei LMG S-19264T (=DSM 44701T), isolated from a smear-ripened cheese.</title>
        <authorList>
            <consortium name="US DOE Joint Genome Institute (JGI-PGF)"/>
            <person name="Walter F."/>
            <person name="Albersmeier A."/>
            <person name="Kalinowski J."/>
            <person name="Ruckert C."/>
        </authorList>
    </citation>
    <scope>NUCLEOTIDE SEQUENCE</scope>
    <source>
        <strain evidence="4">CGMCC 1.6293</strain>
    </source>
</reference>
<protein>
    <submittedName>
        <fullName evidence="4">Amidophosphoribosyltransferase</fullName>
    </submittedName>
</protein>
<feature type="domain" description="Phosphoribosyltransferase" evidence="2">
    <location>
        <begin position="190"/>
        <end position="236"/>
    </location>
</feature>
<comment type="similarity">
    <text evidence="1">Belongs to the ComF/GntX family.</text>
</comment>
<evidence type="ECO:0000256" key="1">
    <source>
        <dbReference type="ARBA" id="ARBA00008007"/>
    </source>
</evidence>
<name>A0A917WIE2_9RHOB</name>
<evidence type="ECO:0000313" key="4">
    <source>
        <dbReference type="EMBL" id="GGM08742.1"/>
    </source>
</evidence>
<reference evidence="4" key="2">
    <citation type="submission" date="2020-09" db="EMBL/GenBank/DDBJ databases">
        <authorList>
            <person name="Sun Q."/>
            <person name="Zhou Y."/>
        </authorList>
    </citation>
    <scope>NUCLEOTIDE SEQUENCE</scope>
    <source>
        <strain evidence="4">CGMCC 1.6293</strain>
    </source>
</reference>
<dbReference type="PANTHER" id="PTHR47505">
    <property type="entry name" value="DNA UTILIZATION PROTEIN YHGH"/>
    <property type="match status" value="1"/>
</dbReference>
<keyword evidence="5" id="KW-1185">Reference proteome</keyword>